<gene>
    <name evidence="3" type="ORF">BTW07_03310</name>
</gene>
<evidence type="ECO:0000256" key="1">
    <source>
        <dbReference type="HAMAP-Rule" id="MF_00386"/>
    </source>
</evidence>
<comment type="function">
    <text evidence="1">Could be involved in insertion of integral membrane proteins into the membrane.</text>
</comment>
<comment type="caution">
    <text evidence="3">The sequence shown here is derived from an EMBL/GenBank/DDBJ whole genome shotgun (WGS) entry which is preliminary data.</text>
</comment>
<evidence type="ECO:0000313" key="4">
    <source>
        <dbReference type="Proteomes" id="UP000186878"/>
    </source>
</evidence>
<dbReference type="STRING" id="404433.BTW07_03310"/>
<accession>A0A1Q8SWG2</accession>
<comment type="subcellular location">
    <subcellularLocation>
        <location evidence="1">Cell membrane</location>
        <topology evidence="1">Peripheral membrane protein</topology>
        <orientation evidence="1">Cytoplasmic side</orientation>
    </subcellularLocation>
</comment>
<keyword evidence="1" id="KW-1003">Cell membrane</keyword>
<name>A0A1Q8SWG2_9GAMM</name>
<protein>
    <recommendedName>
        <fullName evidence="1">Putative membrane protein insertion efficiency factor</fullName>
    </recommendedName>
</protein>
<dbReference type="AlphaFoldDB" id="A0A1Q8SWG2"/>
<keyword evidence="4" id="KW-1185">Reference proteome</keyword>
<dbReference type="Pfam" id="PF01809">
    <property type="entry name" value="YidD"/>
    <property type="match status" value="1"/>
</dbReference>
<dbReference type="PANTHER" id="PTHR33383">
    <property type="entry name" value="MEMBRANE PROTEIN INSERTION EFFICIENCY FACTOR-RELATED"/>
    <property type="match status" value="1"/>
</dbReference>
<dbReference type="GO" id="GO:0005886">
    <property type="term" value="C:plasma membrane"/>
    <property type="evidence" value="ECO:0007669"/>
    <property type="project" value="UniProtKB-SubCell"/>
</dbReference>
<evidence type="ECO:0000313" key="3">
    <source>
        <dbReference type="EMBL" id="OLO05672.1"/>
    </source>
</evidence>
<dbReference type="NCBIfam" id="TIGR00278">
    <property type="entry name" value="membrane protein insertion efficiency factor YidD"/>
    <property type="match status" value="1"/>
</dbReference>
<dbReference type="EMBL" id="MSDO01000003">
    <property type="protein sequence ID" value="OLO05672.1"/>
    <property type="molecule type" value="Genomic_DNA"/>
</dbReference>
<sequence length="89" mass="10050">MATWLMTALIQCYRYGISPLLGPRCRFWPTCSSYALEAIQLHGPWRGGWLALRRLLKCHPFHAGGVDPVPEPDRKTCRCPPGGGDQRQE</sequence>
<dbReference type="PANTHER" id="PTHR33383:SF1">
    <property type="entry name" value="MEMBRANE PROTEIN INSERTION EFFICIENCY FACTOR-RELATED"/>
    <property type="match status" value="1"/>
</dbReference>
<dbReference type="OrthoDB" id="9801753at2"/>
<dbReference type="HAMAP" id="MF_00386">
    <property type="entry name" value="UPF0161_YidD"/>
    <property type="match status" value="1"/>
</dbReference>
<feature type="region of interest" description="Disordered" evidence="2">
    <location>
        <begin position="67"/>
        <end position="89"/>
    </location>
</feature>
<dbReference type="SMART" id="SM01234">
    <property type="entry name" value="Haemolytic"/>
    <property type="match status" value="1"/>
</dbReference>
<proteinExistence type="inferred from homology"/>
<organism evidence="3 4">
    <name type="scientific">Salinicola socius</name>
    <dbReference type="NCBI Taxonomy" id="404433"/>
    <lineage>
        <taxon>Bacteria</taxon>
        <taxon>Pseudomonadati</taxon>
        <taxon>Pseudomonadota</taxon>
        <taxon>Gammaproteobacteria</taxon>
        <taxon>Oceanospirillales</taxon>
        <taxon>Halomonadaceae</taxon>
        <taxon>Salinicola</taxon>
    </lineage>
</organism>
<comment type="similarity">
    <text evidence="1">Belongs to the UPF0161 family.</text>
</comment>
<reference evidence="3 4" key="1">
    <citation type="submission" date="2016-12" db="EMBL/GenBank/DDBJ databases">
        <title>Draft genome sequences of strains Salinicola socius SMB35, Salinicola sp. MH3R3-1 and Chromohalobacter sp. SMB17 from the Verkhnekamsk potash mining region of Russia.</title>
        <authorList>
            <person name="Mavrodi D.V."/>
            <person name="Olsson B.E."/>
            <person name="Korsakova E.S."/>
            <person name="Pyankova A."/>
            <person name="Mavrodi O.V."/>
            <person name="Plotnikova E.G."/>
        </authorList>
    </citation>
    <scope>NUCLEOTIDE SEQUENCE [LARGE SCALE GENOMIC DNA]</scope>
    <source>
        <strain evidence="3 4">SMB35</strain>
    </source>
</reference>
<evidence type="ECO:0000256" key="2">
    <source>
        <dbReference type="SAM" id="MobiDB-lite"/>
    </source>
</evidence>
<keyword evidence="1" id="KW-0472">Membrane</keyword>
<dbReference type="Proteomes" id="UP000186878">
    <property type="component" value="Unassembled WGS sequence"/>
</dbReference>
<dbReference type="InterPro" id="IPR002696">
    <property type="entry name" value="Membr_insert_effic_factor_YidD"/>
</dbReference>